<proteinExistence type="predicted"/>
<dbReference type="AlphaFoldDB" id="A0A9J7ASD8"/>
<dbReference type="Proteomes" id="UP001060336">
    <property type="component" value="Chromosome"/>
</dbReference>
<gene>
    <name evidence="2" type="ORF">NUH88_18900</name>
</gene>
<dbReference type="Pfam" id="PF06568">
    <property type="entry name" value="YjiS-like"/>
    <property type="match status" value="1"/>
</dbReference>
<protein>
    <submittedName>
        <fullName evidence="2">DUF1127 domain-containing protein</fullName>
    </submittedName>
</protein>
<evidence type="ECO:0000313" key="3">
    <source>
        <dbReference type="Proteomes" id="UP001060336"/>
    </source>
</evidence>
<reference evidence="2" key="1">
    <citation type="submission" date="2022-08" db="EMBL/GenBank/DDBJ databases">
        <title>Nisaea acidiphila sp. nov., isolated from a marine algal debris and emended description of the genus Nisaea Urios et al. 2008.</title>
        <authorList>
            <person name="Kwon K."/>
        </authorList>
    </citation>
    <scope>NUCLEOTIDE SEQUENCE</scope>
    <source>
        <strain evidence="2">MEBiC11861</strain>
    </source>
</reference>
<keyword evidence="3" id="KW-1185">Reference proteome</keyword>
<dbReference type="EMBL" id="CP102480">
    <property type="protein sequence ID" value="UUX49457.1"/>
    <property type="molecule type" value="Genomic_DNA"/>
</dbReference>
<accession>A0A9J7ASD8</accession>
<organism evidence="2 3">
    <name type="scientific">Nisaea acidiphila</name>
    <dbReference type="NCBI Taxonomy" id="1862145"/>
    <lineage>
        <taxon>Bacteria</taxon>
        <taxon>Pseudomonadati</taxon>
        <taxon>Pseudomonadota</taxon>
        <taxon>Alphaproteobacteria</taxon>
        <taxon>Rhodospirillales</taxon>
        <taxon>Thalassobaculaceae</taxon>
        <taxon>Nisaea</taxon>
    </lineage>
</organism>
<sequence>MSHCCTSPNPEIIPSPSSVASRLYRSVKTAILQSIAEIQRARRRSAGIRMLDAMSDRQLLDIGIDRSEIPGAIDRALDARKTPL</sequence>
<dbReference type="InterPro" id="IPR009506">
    <property type="entry name" value="YjiS-like"/>
</dbReference>
<evidence type="ECO:0000313" key="2">
    <source>
        <dbReference type="EMBL" id="UUX49457.1"/>
    </source>
</evidence>
<name>A0A9J7ASD8_9PROT</name>
<evidence type="ECO:0000259" key="1">
    <source>
        <dbReference type="Pfam" id="PF06568"/>
    </source>
</evidence>
<dbReference type="RefSeq" id="WP_257768123.1">
    <property type="nucleotide sequence ID" value="NZ_CP102480.1"/>
</dbReference>
<feature type="domain" description="YjiS-like" evidence="1">
    <location>
        <begin position="38"/>
        <end position="69"/>
    </location>
</feature>
<dbReference type="KEGG" id="naci:NUH88_18900"/>